<dbReference type="EMBL" id="ABYJ02000088">
    <property type="protein sequence ID" value="EEV01231.1"/>
    <property type="molecule type" value="Genomic_DNA"/>
</dbReference>
<keyword evidence="1" id="KW-0472">Membrane</keyword>
<accession>C7GAC4</accession>
<organism evidence="2 3">
    <name type="scientific">Roseburia intestinalis L1-82</name>
    <dbReference type="NCBI Taxonomy" id="536231"/>
    <lineage>
        <taxon>Bacteria</taxon>
        <taxon>Bacillati</taxon>
        <taxon>Bacillota</taxon>
        <taxon>Clostridia</taxon>
        <taxon>Lachnospirales</taxon>
        <taxon>Lachnospiraceae</taxon>
        <taxon>Roseburia</taxon>
    </lineage>
</organism>
<evidence type="ECO:0000313" key="2">
    <source>
        <dbReference type="EMBL" id="EEV01231.1"/>
    </source>
</evidence>
<feature type="transmembrane region" description="Helical" evidence="1">
    <location>
        <begin position="7"/>
        <end position="27"/>
    </location>
</feature>
<dbReference type="HOGENOM" id="CLU_108438_0_0_9"/>
<dbReference type="InterPro" id="IPR042229">
    <property type="entry name" value="Listeria/Bacterioides_rpt_sf"/>
</dbReference>
<protein>
    <recommendedName>
        <fullName evidence="4">Listeria-Bacteroides repeat domain (List_Bact_rpt)</fullName>
    </recommendedName>
</protein>
<evidence type="ECO:0008006" key="4">
    <source>
        <dbReference type="Google" id="ProtNLM"/>
    </source>
</evidence>
<dbReference type="AlphaFoldDB" id="C7GAC4"/>
<keyword evidence="1" id="KW-0812">Transmembrane</keyword>
<dbReference type="GO" id="GO:0030313">
    <property type="term" value="C:cell envelope"/>
    <property type="evidence" value="ECO:0007669"/>
    <property type="project" value="UniProtKB-SubCell"/>
</dbReference>
<evidence type="ECO:0000313" key="3">
    <source>
        <dbReference type="Proteomes" id="UP000004828"/>
    </source>
</evidence>
<sequence length="201" mass="22665">MGKVKNMITMMIGIVIGAITILIILTVTGRMNYATELESQLPAVVENILYNVKIKQLYNVADNQEFTADVTEQIAKELDAQTGIVMRIMGADKEKGLFSVGVDRTFVHPNGKTGTVKCSRTVLADKLQIVEIQKYYVQFYKDAGNSECYKKYCVTEGDTISAPAVPEYKDREFAGWQDDKGYEADFSQPVEQNRNYYAVWK</sequence>
<keyword evidence="1" id="KW-1133">Transmembrane helix</keyword>
<gene>
    <name evidence="2" type="ORF">ROSINTL182_06854</name>
</gene>
<evidence type="ECO:0000256" key="1">
    <source>
        <dbReference type="SAM" id="Phobius"/>
    </source>
</evidence>
<comment type="caution">
    <text evidence="2">The sequence shown here is derived from an EMBL/GenBank/DDBJ whole genome shotgun (WGS) entry which is preliminary data.</text>
</comment>
<proteinExistence type="predicted"/>
<dbReference type="Gene3D" id="2.60.40.4270">
    <property type="entry name" value="Listeria-Bacteroides repeat domain"/>
    <property type="match status" value="1"/>
</dbReference>
<dbReference type="Proteomes" id="UP000004828">
    <property type="component" value="Unassembled WGS sequence"/>
</dbReference>
<reference evidence="2 3" key="1">
    <citation type="submission" date="2009-08" db="EMBL/GenBank/DDBJ databases">
        <authorList>
            <person name="Weinstock G."/>
            <person name="Sodergren E."/>
            <person name="Clifton S."/>
            <person name="Fulton L."/>
            <person name="Fulton B."/>
            <person name="Courtney L."/>
            <person name="Fronick C."/>
            <person name="Harrison M."/>
            <person name="Strong C."/>
            <person name="Farmer C."/>
            <person name="Delahaunty K."/>
            <person name="Markovic C."/>
            <person name="Hall O."/>
            <person name="Minx P."/>
            <person name="Tomlinson C."/>
            <person name="Mitreva M."/>
            <person name="Nelson J."/>
            <person name="Hou S."/>
            <person name="Wollam A."/>
            <person name="Pepin K.H."/>
            <person name="Johnson M."/>
            <person name="Bhonagiri V."/>
            <person name="Nash W.E."/>
            <person name="Warren W."/>
            <person name="Chinwalla A."/>
            <person name="Mardis E.R."/>
            <person name="Wilson R.K."/>
        </authorList>
    </citation>
    <scope>NUCLEOTIDE SEQUENCE [LARGE SCALE GENOMIC DNA]</scope>
    <source>
        <strain evidence="2 3">L1-82</strain>
    </source>
</reference>
<name>C7GAC4_9FIRM</name>